<protein>
    <submittedName>
        <fullName evidence="1">Uncharacterized protein</fullName>
    </submittedName>
</protein>
<comment type="caution">
    <text evidence="1">The sequence shown here is derived from an EMBL/GenBank/DDBJ whole genome shotgun (WGS) entry which is preliminary data.</text>
</comment>
<gene>
    <name evidence="1" type="ORF">LCGC14_2558080</name>
</gene>
<feature type="non-terminal residue" evidence="1">
    <location>
        <position position="1"/>
    </location>
</feature>
<dbReference type="InterPro" id="IPR051805">
    <property type="entry name" value="Dehydratase_Activator_Redct"/>
</dbReference>
<sequence>DPVARNSYGKHLVIDLYKKFNRNIRIGGKTDKNILQYAKKICSGRECLASVAIAGAVLKDIHENRKNDEITIYRTPIDQHGPCQNGAWPVLWTTFSQRLKLKNVIFCAFPKYSNNYLGLNPDLYVLENINFIIGHYLIEVKNALQCVAEDKKSAIKTFGELTNEFINNIKNNKKTLKTGLLQWAKKVALIPLKAKVEETTKVLIFGGLNLMFDHYPIESFFLERGIIAKVVDITESMNLILSETTLRHGFKRGIYSPKEQFNEKLLELTSFNGDVDKEALRAKRNRKTMRFLDSQCRLYRKIIAKSGLLFDTYIDFVDILEEGNKYVSSNSLTETPLIVGRFIHSINDNVYDGLINLGTFNCQPAMNSQAIIRPLANKCNIPYAAIDCEGPWISTNQLRILETIAIQAKRVRKKKINKQVFS</sequence>
<dbReference type="PANTHER" id="PTHR32329:SF2">
    <property type="entry name" value="BIFUNCTIONAL PROTEIN [INCLUDES 2-HYDROXYACYL-COA DEHYDRATASE (N-TER) AND ITS ACTIVATOR DOMAIN (C_TERM)"/>
    <property type="match status" value="1"/>
</dbReference>
<reference evidence="1" key="1">
    <citation type="journal article" date="2015" name="Nature">
        <title>Complex archaea that bridge the gap between prokaryotes and eukaryotes.</title>
        <authorList>
            <person name="Spang A."/>
            <person name="Saw J.H."/>
            <person name="Jorgensen S.L."/>
            <person name="Zaremba-Niedzwiedzka K."/>
            <person name="Martijn J."/>
            <person name="Lind A.E."/>
            <person name="van Eijk R."/>
            <person name="Schleper C."/>
            <person name="Guy L."/>
            <person name="Ettema T.J."/>
        </authorList>
    </citation>
    <scope>NUCLEOTIDE SEQUENCE</scope>
</reference>
<organism evidence="1">
    <name type="scientific">marine sediment metagenome</name>
    <dbReference type="NCBI Taxonomy" id="412755"/>
    <lineage>
        <taxon>unclassified sequences</taxon>
        <taxon>metagenomes</taxon>
        <taxon>ecological metagenomes</taxon>
    </lineage>
</organism>
<name>A0A0F9ALH6_9ZZZZ</name>
<accession>A0A0F9ALH6</accession>
<evidence type="ECO:0000313" key="1">
    <source>
        <dbReference type="EMBL" id="KKL10215.1"/>
    </source>
</evidence>
<proteinExistence type="predicted"/>
<dbReference type="PANTHER" id="PTHR32329">
    <property type="entry name" value="BIFUNCTIONAL PROTEIN [INCLUDES 2-HYDROXYACYL-COA DEHYDRATASE (N-TER) AND ITS ACTIVATOR DOMAIN (C_TERM)-RELATED"/>
    <property type="match status" value="1"/>
</dbReference>
<dbReference type="AlphaFoldDB" id="A0A0F9ALH6"/>
<dbReference type="EMBL" id="LAZR01042152">
    <property type="protein sequence ID" value="KKL10215.1"/>
    <property type="molecule type" value="Genomic_DNA"/>
</dbReference>